<name>A0A0G4K9N6_9SPIR</name>
<gene>
    <name evidence="1" type="ORF">BRSU_2279</name>
</gene>
<evidence type="ECO:0000313" key="1">
    <source>
        <dbReference type="EMBL" id="CRF34836.1"/>
    </source>
</evidence>
<dbReference type="Proteomes" id="UP000043763">
    <property type="component" value="Unassembled WGS sequence"/>
</dbReference>
<organism evidence="1 2">
    <name type="scientific">Brachyspira suanatina</name>
    <dbReference type="NCBI Taxonomy" id="381802"/>
    <lineage>
        <taxon>Bacteria</taxon>
        <taxon>Pseudomonadati</taxon>
        <taxon>Spirochaetota</taxon>
        <taxon>Spirochaetia</taxon>
        <taxon>Brachyspirales</taxon>
        <taxon>Brachyspiraceae</taxon>
        <taxon>Brachyspira</taxon>
    </lineage>
</organism>
<evidence type="ECO:0000313" key="2">
    <source>
        <dbReference type="Proteomes" id="UP000043763"/>
    </source>
</evidence>
<dbReference type="RefSeq" id="WP_245158095.1">
    <property type="nucleotide sequence ID" value="NZ_CVLB01000002.1"/>
</dbReference>
<sequence length="84" mass="9489">MKIVLSIILILFNINILYSISISPEIGIFMNIGGSKIFTKTEVNQNEYSYLVDFKTIKGDIFVDFEAIFQLGVKNNINNNIVLA</sequence>
<accession>A0A0G4K9N6</accession>
<keyword evidence="2" id="KW-1185">Reference proteome</keyword>
<reference evidence="2" key="1">
    <citation type="submission" date="2015-04" db="EMBL/GenBank/DDBJ databases">
        <authorList>
            <person name="Mushtaq Mamoona"/>
        </authorList>
    </citation>
    <scope>NUCLEOTIDE SEQUENCE [LARGE SCALE GENOMIC DNA]</scope>
    <source>
        <strain evidence="2">AN4859/03</strain>
    </source>
</reference>
<dbReference type="EMBL" id="CVLB01000002">
    <property type="protein sequence ID" value="CRF34836.1"/>
    <property type="molecule type" value="Genomic_DNA"/>
</dbReference>
<proteinExistence type="predicted"/>
<dbReference type="AlphaFoldDB" id="A0A0G4K9N6"/>
<protein>
    <submittedName>
        <fullName evidence="1">Hypothetical membrane protein</fullName>
    </submittedName>
</protein>